<evidence type="ECO:0000256" key="3">
    <source>
        <dbReference type="ARBA" id="ARBA00023163"/>
    </source>
</evidence>
<accession>A0A6J4ZMU8</accession>
<dbReference type="InterPro" id="IPR014757">
    <property type="entry name" value="Tscrpt_reg_IclR_C"/>
</dbReference>
<dbReference type="Pfam" id="PF01614">
    <property type="entry name" value="IclR_C"/>
    <property type="match status" value="1"/>
</dbReference>
<dbReference type="GO" id="GO:0003700">
    <property type="term" value="F:DNA-binding transcription factor activity"/>
    <property type="evidence" value="ECO:0007669"/>
    <property type="project" value="TreeGrafter"/>
</dbReference>
<evidence type="ECO:0000259" key="4">
    <source>
        <dbReference type="PROSITE" id="PS51077"/>
    </source>
</evidence>
<dbReference type="EMBL" id="CADIJR010000001">
    <property type="protein sequence ID" value="CAB3623801.1"/>
    <property type="molecule type" value="Genomic_DNA"/>
</dbReference>
<name>A0A6J4ZMU8_9BURK</name>
<dbReference type="InterPro" id="IPR029016">
    <property type="entry name" value="GAF-like_dom_sf"/>
</dbReference>
<reference evidence="6 7" key="1">
    <citation type="submission" date="2020-04" db="EMBL/GenBank/DDBJ databases">
        <authorList>
            <person name="De Canck E."/>
        </authorList>
    </citation>
    <scope>NUCLEOTIDE SEQUENCE [LARGE SCALE GENOMIC DNA]</scope>
    <source>
        <strain evidence="6 7">LMG 26845</strain>
    </source>
</reference>
<dbReference type="InterPro" id="IPR050707">
    <property type="entry name" value="HTH_MetabolicPath_Reg"/>
</dbReference>
<dbReference type="Gene3D" id="3.30.450.40">
    <property type="match status" value="1"/>
</dbReference>
<dbReference type="PROSITE" id="PS51077">
    <property type="entry name" value="HTH_ICLR"/>
    <property type="match status" value="1"/>
</dbReference>
<dbReference type="AlphaFoldDB" id="A0A6J4ZMU8"/>
<keyword evidence="3" id="KW-0804">Transcription</keyword>
<evidence type="ECO:0000256" key="2">
    <source>
        <dbReference type="ARBA" id="ARBA00023125"/>
    </source>
</evidence>
<dbReference type="GO" id="GO:0045892">
    <property type="term" value="P:negative regulation of DNA-templated transcription"/>
    <property type="evidence" value="ECO:0007669"/>
    <property type="project" value="TreeGrafter"/>
</dbReference>
<dbReference type="PROSITE" id="PS51078">
    <property type="entry name" value="ICLR_ED"/>
    <property type="match status" value="1"/>
</dbReference>
<evidence type="ECO:0000256" key="1">
    <source>
        <dbReference type="ARBA" id="ARBA00023015"/>
    </source>
</evidence>
<keyword evidence="2" id="KW-0238">DNA-binding</keyword>
<dbReference type="Gene3D" id="1.10.10.10">
    <property type="entry name" value="Winged helix-like DNA-binding domain superfamily/Winged helix DNA-binding domain"/>
    <property type="match status" value="1"/>
</dbReference>
<dbReference type="InterPro" id="IPR036390">
    <property type="entry name" value="WH_DNA-bd_sf"/>
</dbReference>
<keyword evidence="1" id="KW-0805">Transcription regulation</keyword>
<dbReference type="InterPro" id="IPR005471">
    <property type="entry name" value="Tscrpt_reg_IclR_N"/>
</dbReference>
<sequence length="258" mass="27066">MNDSLARVDGAQGITRAVLVLKLLARQADVGLRLVDLAQAAQLTRPTMHRLLKALVAQGMAVQDAATRRYRLGPLVFELGLAAAHRFNLRDLSTATLADLARVTGDTTFLFVRSGDDAVCINRIQGTYPVQTPALPLGSRQPLGVSAGGLALLAALPAAEQKRIIEAVAPRLGAYGELDADDVRAHCALVAKVGYAHIANRAVPGISALGVPVYGESGLLLAAVTVAATHNRMTDARVREIVPLLRGAAQAIGALLQQ</sequence>
<dbReference type="PANTHER" id="PTHR30136">
    <property type="entry name" value="HELIX-TURN-HELIX TRANSCRIPTIONAL REGULATOR, ICLR FAMILY"/>
    <property type="match status" value="1"/>
</dbReference>
<protein>
    <submittedName>
        <fullName evidence="6">Transcriptional regulator KdgR</fullName>
    </submittedName>
</protein>
<feature type="domain" description="HTH iclR-type" evidence="4">
    <location>
        <begin position="11"/>
        <end position="74"/>
    </location>
</feature>
<dbReference type="RefSeq" id="WP_054432929.1">
    <property type="nucleotide sequence ID" value="NZ_CADIJR010000001.1"/>
</dbReference>
<gene>
    <name evidence="6" type="primary">kdgR_2</name>
    <name evidence="6" type="ORF">LMG26845_00130</name>
</gene>
<evidence type="ECO:0000313" key="7">
    <source>
        <dbReference type="Proteomes" id="UP000507979"/>
    </source>
</evidence>
<keyword evidence="7" id="KW-1185">Reference proteome</keyword>
<evidence type="ECO:0000259" key="5">
    <source>
        <dbReference type="PROSITE" id="PS51078"/>
    </source>
</evidence>
<dbReference type="Proteomes" id="UP000507979">
    <property type="component" value="Unassembled WGS sequence"/>
</dbReference>
<dbReference type="SMART" id="SM00346">
    <property type="entry name" value="HTH_ICLR"/>
    <property type="match status" value="1"/>
</dbReference>
<dbReference type="SUPFAM" id="SSF55781">
    <property type="entry name" value="GAF domain-like"/>
    <property type="match status" value="1"/>
</dbReference>
<evidence type="ECO:0000313" key="6">
    <source>
        <dbReference type="EMBL" id="CAB3623801.1"/>
    </source>
</evidence>
<dbReference type="PANTHER" id="PTHR30136:SF39">
    <property type="entry name" value="TRANSCRIPTIONAL REGULATORY PROTEIN"/>
    <property type="match status" value="1"/>
</dbReference>
<dbReference type="GO" id="GO:0003677">
    <property type="term" value="F:DNA binding"/>
    <property type="evidence" value="ECO:0007669"/>
    <property type="project" value="UniProtKB-KW"/>
</dbReference>
<dbReference type="Pfam" id="PF09339">
    <property type="entry name" value="HTH_IclR"/>
    <property type="match status" value="1"/>
</dbReference>
<dbReference type="InterPro" id="IPR036388">
    <property type="entry name" value="WH-like_DNA-bd_sf"/>
</dbReference>
<dbReference type="GeneID" id="94357404"/>
<feature type="domain" description="IclR-ED" evidence="5">
    <location>
        <begin position="75"/>
        <end position="258"/>
    </location>
</feature>
<proteinExistence type="predicted"/>
<dbReference type="SUPFAM" id="SSF46785">
    <property type="entry name" value="Winged helix' DNA-binding domain"/>
    <property type="match status" value="1"/>
</dbReference>
<organism evidence="6 7">
    <name type="scientific">Achromobacter insuavis</name>
    <dbReference type="NCBI Taxonomy" id="1287735"/>
    <lineage>
        <taxon>Bacteria</taxon>
        <taxon>Pseudomonadati</taxon>
        <taxon>Pseudomonadota</taxon>
        <taxon>Betaproteobacteria</taxon>
        <taxon>Burkholderiales</taxon>
        <taxon>Alcaligenaceae</taxon>
        <taxon>Achromobacter</taxon>
    </lineage>
</organism>